<dbReference type="Proteomes" id="UP000824074">
    <property type="component" value="Unassembled WGS sequence"/>
</dbReference>
<dbReference type="PANTHER" id="PTHR30460:SF0">
    <property type="entry name" value="MODERATE CONDUCTANCE MECHANOSENSITIVE CHANNEL YBIO"/>
    <property type="match status" value="1"/>
</dbReference>
<dbReference type="SUPFAM" id="SSF82689">
    <property type="entry name" value="Mechanosensitive channel protein MscS (YggB), C-terminal domain"/>
    <property type="match status" value="1"/>
</dbReference>
<evidence type="ECO:0000256" key="7">
    <source>
        <dbReference type="SAM" id="Phobius"/>
    </source>
</evidence>
<proteinExistence type="inferred from homology"/>
<feature type="transmembrane region" description="Helical" evidence="7">
    <location>
        <begin position="83"/>
        <end position="100"/>
    </location>
</feature>
<keyword evidence="6 7" id="KW-0472">Membrane</keyword>
<comment type="subcellular location">
    <subcellularLocation>
        <location evidence="1">Cell membrane</location>
        <topology evidence="1">Multi-pass membrane protein</topology>
    </subcellularLocation>
</comment>
<evidence type="ECO:0000259" key="8">
    <source>
        <dbReference type="Pfam" id="PF00924"/>
    </source>
</evidence>
<dbReference type="InterPro" id="IPR011014">
    <property type="entry name" value="MscS_channel_TM-2"/>
</dbReference>
<feature type="domain" description="Mechanosensitive ion channel transmembrane helices 2/3" evidence="10">
    <location>
        <begin position="60"/>
        <end position="101"/>
    </location>
</feature>
<evidence type="ECO:0000259" key="10">
    <source>
        <dbReference type="Pfam" id="PF21088"/>
    </source>
</evidence>
<evidence type="ECO:0000256" key="5">
    <source>
        <dbReference type="ARBA" id="ARBA00022989"/>
    </source>
</evidence>
<dbReference type="InterPro" id="IPR049278">
    <property type="entry name" value="MS_channel_C"/>
</dbReference>
<dbReference type="InterPro" id="IPR010920">
    <property type="entry name" value="LSM_dom_sf"/>
</dbReference>
<dbReference type="Pfam" id="PF21082">
    <property type="entry name" value="MS_channel_3rd"/>
    <property type="match status" value="1"/>
</dbReference>
<name>A0A9D1IQ82_9FIRM</name>
<feature type="domain" description="Mechanosensitive ion channel MscS" evidence="8">
    <location>
        <begin position="102"/>
        <end position="166"/>
    </location>
</feature>
<gene>
    <name evidence="11" type="ORF">IAB68_01325</name>
</gene>
<dbReference type="InterPro" id="IPR045276">
    <property type="entry name" value="YbiO_bact"/>
</dbReference>
<organism evidence="11 12">
    <name type="scientific">Candidatus Aphodocola excrementigallinarum</name>
    <dbReference type="NCBI Taxonomy" id="2840670"/>
    <lineage>
        <taxon>Bacteria</taxon>
        <taxon>Bacillati</taxon>
        <taxon>Bacillota</taxon>
        <taxon>Bacilli</taxon>
        <taxon>Candidatus Aphodocola</taxon>
    </lineage>
</organism>
<dbReference type="InterPro" id="IPR011066">
    <property type="entry name" value="MscS_channel_C_sf"/>
</dbReference>
<evidence type="ECO:0000256" key="1">
    <source>
        <dbReference type="ARBA" id="ARBA00004651"/>
    </source>
</evidence>
<dbReference type="InterPro" id="IPR049142">
    <property type="entry name" value="MS_channel_1st"/>
</dbReference>
<dbReference type="EMBL" id="DVMT01000015">
    <property type="protein sequence ID" value="HIU39929.1"/>
    <property type="molecule type" value="Genomic_DNA"/>
</dbReference>
<dbReference type="Gene3D" id="1.10.287.1260">
    <property type="match status" value="1"/>
</dbReference>
<dbReference type="Pfam" id="PF21088">
    <property type="entry name" value="MS_channel_1st"/>
    <property type="match status" value="1"/>
</dbReference>
<sequence>MKIFGLTIAEEIYMTVIIIVVAFILEKLLKAIIKKTFNPEKKHKRFDTRKVKTIRSLLCNVVKYVIWVLAILSLLSVYGVNTAALITGLGVVSLVVGLAFQDILKDILVGASILFENWYAVGDLVKIGDFTGTVTSIGLKATRVQAYTGEIKIISNRNITEVINYSLDKTMAVVDVPISYETNIDKAEKILKTRAATLKDKIPFLTDEPEVWGVEELADSSVVIRVVAKCKPTKHYEAQRLMKKEFKDALDKSGIKIPYMQIEVHNEK</sequence>
<feature type="transmembrane region" description="Helical" evidence="7">
    <location>
        <begin position="54"/>
        <end position="77"/>
    </location>
</feature>
<evidence type="ECO:0000256" key="2">
    <source>
        <dbReference type="ARBA" id="ARBA00008017"/>
    </source>
</evidence>
<dbReference type="GO" id="GO:0008381">
    <property type="term" value="F:mechanosensitive monoatomic ion channel activity"/>
    <property type="evidence" value="ECO:0007669"/>
    <property type="project" value="InterPro"/>
</dbReference>
<evidence type="ECO:0000313" key="11">
    <source>
        <dbReference type="EMBL" id="HIU39929.1"/>
    </source>
</evidence>
<evidence type="ECO:0000313" key="12">
    <source>
        <dbReference type="Proteomes" id="UP000824074"/>
    </source>
</evidence>
<feature type="domain" description="Mechanosensitive ion channel MscS C-terminal" evidence="9">
    <location>
        <begin position="173"/>
        <end position="257"/>
    </location>
</feature>
<feature type="transmembrane region" description="Helical" evidence="7">
    <location>
        <begin position="12"/>
        <end position="33"/>
    </location>
</feature>
<dbReference type="InterPro" id="IPR023408">
    <property type="entry name" value="MscS_beta-dom_sf"/>
</dbReference>
<comment type="caution">
    <text evidence="11">The sequence shown here is derived from an EMBL/GenBank/DDBJ whole genome shotgun (WGS) entry which is preliminary data.</text>
</comment>
<dbReference type="SUPFAM" id="SSF82861">
    <property type="entry name" value="Mechanosensitive channel protein MscS (YggB), transmembrane region"/>
    <property type="match status" value="1"/>
</dbReference>
<dbReference type="AlphaFoldDB" id="A0A9D1IQ82"/>
<keyword evidence="5 7" id="KW-1133">Transmembrane helix</keyword>
<reference evidence="11" key="2">
    <citation type="journal article" date="2021" name="PeerJ">
        <title>Extensive microbial diversity within the chicken gut microbiome revealed by metagenomics and culture.</title>
        <authorList>
            <person name="Gilroy R."/>
            <person name="Ravi A."/>
            <person name="Getino M."/>
            <person name="Pursley I."/>
            <person name="Horton D.L."/>
            <person name="Alikhan N.F."/>
            <person name="Baker D."/>
            <person name="Gharbi K."/>
            <person name="Hall N."/>
            <person name="Watson M."/>
            <person name="Adriaenssens E.M."/>
            <person name="Foster-Nyarko E."/>
            <person name="Jarju S."/>
            <person name="Secka A."/>
            <person name="Antonio M."/>
            <person name="Oren A."/>
            <person name="Chaudhuri R.R."/>
            <person name="La Ragione R."/>
            <person name="Hildebrand F."/>
            <person name="Pallen M.J."/>
        </authorList>
    </citation>
    <scope>NUCLEOTIDE SEQUENCE</scope>
    <source>
        <strain evidence="11">CHK193-30670</strain>
    </source>
</reference>
<accession>A0A9D1IQ82</accession>
<reference evidence="11" key="1">
    <citation type="submission" date="2020-10" db="EMBL/GenBank/DDBJ databases">
        <authorList>
            <person name="Gilroy R."/>
        </authorList>
    </citation>
    <scope>NUCLEOTIDE SEQUENCE</scope>
    <source>
        <strain evidence="11">CHK193-30670</strain>
    </source>
</reference>
<dbReference type="Pfam" id="PF00924">
    <property type="entry name" value="MS_channel_2nd"/>
    <property type="match status" value="1"/>
</dbReference>
<protein>
    <submittedName>
        <fullName evidence="11">Mechanosensitive ion channel family protein</fullName>
    </submittedName>
</protein>
<keyword evidence="3" id="KW-1003">Cell membrane</keyword>
<dbReference type="PANTHER" id="PTHR30460">
    <property type="entry name" value="MODERATE CONDUCTANCE MECHANOSENSITIVE CHANNEL YBIO"/>
    <property type="match status" value="1"/>
</dbReference>
<comment type="similarity">
    <text evidence="2">Belongs to the MscS (TC 1.A.23) family.</text>
</comment>
<evidence type="ECO:0000256" key="6">
    <source>
        <dbReference type="ARBA" id="ARBA00023136"/>
    </source>
</evidence>
<dbReference type="SUPFAM" id="SSF50182">
    <property type="entry name" value="Sm-like ribonucleoproteins"/>
    <property type="match status" value="1"/>
</dbReference>
<keyword evidence="4 7" id="KW-0812">Transmembrane</keyword>
<dbReference type="Gene3D" id="3.30.70.100">
    <property type="match status" value="1"/>
</dbReference>
<evidence type="ECO:0000259" key="9">
    <source>
        <dbReference type="Pfam" id="PF21082"/>
    </source>
</evidence>
<dbReference type="GO" id="GO:0005886">
    <property type="term" value="C:plasma membrane"/>
    <property type="evidence" value="ECO:0007669"/>
    <property type="project" value="UniProtKB-SubCell"/>
</dbReference>
<dbReference type="InterPro" id="IPR006685">
    <property type="entry name" value="MscS_channel_2nd"/>
</dbReference>
<dbReference type="Gene3D" id="2.30.30.60">
    <property type="match status" value="1"/>
</dbReference>
<evidence type="ECO:0000256" key="3">
    <source>
        <dbReference type="ARBA" id="ARBA00022475"/>
    </source>
</evidence>
<evidence type="ECO:0000256" key="4">
    <source>
        <dbReference type="ARBA" id="ARBA00022692"/>
    </source>
</evidence>